<dbReference type="InterPro" id="IPR041588">
    <property type="entry name" value="Integrase_H2C2"/>
</dbReference>
<dbReference type="Proteomes" id="UP000192639">
    <property type="component" value="Unassembled WGS sequence"/>
</dbReference>
<evidence type="ECO:0000256" key="1">
    <source>
        <dbReference type="SAM" id="MobiDB-lite"/>
    </source>
</evidence>
<comment type="caution">
    <text evidence="3">The sequence shown here is derived from an EMBL/GenBank/DDBJ whole genome shotgun (WGS) entry which is preliminary data.</text>
</comment>
<protein>
    <recommendedName>
        <fullName evidence="2">Integrase zinc-binding domain-containing protein</fullName>
    </recommendedName>
</protein>
<name>A0A1Y1S447_9MICR</name>
<dbReference type="VEuPathDB" id="MicrosporidiaDB:ECANGB1_950"/>
<evidence type="ECO:0000313" key="4">
    <source>
        <dbReference type="Proteomes" id="UP000192639"/>
    </source>
</evidence>
<dbReference type="FunFam" id="1.10.340.70:FF:000001">
    <property type="entry name" value="Retrovirus-related Pol polyprotein from transposon gypsy-like Protein"/>
    <property type="match status" value="1"/>
</dbReference>
<feature type="domain" description="Integrase zinc-binding" evidence="2">
    <location>
        <begin position="153"/>
        <end position="209"/>
    </location>
</feature>
<accession>A0A1Y1S447</accession>
<feature type="region of interest" description="Disordered" evidence="1">
    <location>
        <begin position="1"/>
        <end position="92"/>
    </location>
</feature>
<evidence type="ECO:0000313" key="3">
    <source>
        <dbReference type="EMBL" id="ORD93151.1"/>
    </source>
</evidence>
<reference evidence="3 4" key="1">
    <citation type="journal article" date="2017" name="Environ. Microbiol.">
        <title>Decay of the glycolytic pathway and adaptation to intranuclear parasitism within Enterocytozoonidae microsporidia.</title>
        <authorList>
            <person name="Wiredu Boakye D."/>
            <person name="Jaroenlak P."/>
            <person name="Prachumwat A."/>
            <person name="Williams T.A."/>
            <person name="Bateman K.S."/>
            <person name="Itsathitphaisarn O."/>
            <person name="Sritunyalucksana K."/>
            <person name="Paszkiewicz K.H."/>
            <person name="Moore K.A."/>
            <person name="Stentiford G.D."/>
            <person name="Williams B.A."/>
        </authorList>
    </citation>
    <scope>NUCLEOTIDE SEQUENCE [LARGE SCALE GENOMIC DNA]</scope>
    <source>
        <strain evidence="3 4">GB1</strain>
    </source>
</reference>
<dbReference type="Gene3D" id="1.10.340.70">
    <property type="match status" value="1"/>
</dbReference>
<dbReference type="Pfam" id="PF17921">
    <property type="entry name" value="Integrase_H2C2"/>
    <property type="match status" value="1"/>
</dbReference>
<organism evidence="3 4">
    <name type="scientific">Enterospora canceri</name>
    <dbReference type="NCBI Taxonomy" id="1081671"/>
    <lineage>
        <taxon>Eukaryota</taxon>
        <taxon>Fungi</taxon>
        <taxon>Fungi incertae sedis</taxon>
        <taxon>Microsporidia</taxon>
        <taxon>Enterocytozoonidae</taxon>
        <taxon>Enterospora</taxon>
    </lineage>
</organism>
<evidence type="ECO:0000259" key="2">
    <source>
        <dbReference type="Pfam" id="PF17921"/>
    </source>
</evidence>
<proteinExistence type="predicted"/>
<feature type="compositionally biased region" description="Basic and acidic residues" evidence="1">
    <location>
        <begin position="66"/>
        <end position="78"/>
    </location>
</feature>
<keyword evidence="4" id="KW-1185">Reference proteome</keyword>
<dbReference type="EMBL" id="LWDP01000176">
    <property type="protein sequence ID" value="ORD93151.1"/>
    <property type="molecule type" value="Genomic_DNA"/>
</dbReference>
<dbReference type="AlphaFoldDB" id="A0A1Y1S447"/>
<gene>
    <name evidence="3" type="ORF">ECANGB1_950</name>
</gene>
<sequence>MLDSLLGVTSEGGETSNSAGELEAPTPAECTGDREQAVPLSGDCLTGEAHLEGPSTSADEEVEEESTPRLRPRDRTREVSAPSRPTDPLVPQDLTCLEPALLIKGQKGDPELAPCFVKVGKEIRGAEKFLLQTGVLHRRSRESDGNEVLQVVVPRDLREALVLLAHVGPRAGHLVVGQTLARLWGNFWWPGMAGDVMELVKGCHTGQMVGKPNRIPPMAPLHPIPAVDPFTRVQNQLVFGHRVRGPLDLAREAWSAPHSDRPELPSKSELSTREGLVKALEVAPHHLGAASKKRRRYYDPKVKYYDFAPGEETTEVSGSDLVVPAEHWGQCGVLLRERLQYLEGVQKKFHCQSEGVITGVKPRYKREGSVYSIWSSNRDQIEEPLNVPPTKHFDTSAERPEQAPEACVNAAEAEVHPGCTKGLLPREFQSENSYGRGRGHGRGKGVLGKSAHGRFLLWTMPGNRPVSWSRGPRRWWPTACCGPGSHSCYLKIFEVYKTSKIFPLRVGVLRAPPVTVTSSRADVSQTPWNELGVLMRNEDSLRAREEECLEPCKRRFD</sequence>